<evidence type="ECO:0000313" key="4">
    <source>
        <dbReference type="Proteomes" id="UP001140949"/>
    </source>
</evidence>
<dbReference type="InterPro" id="IPR004158">
    <property type="entry name" value="DUF247_pln"/>
</dbReference>
<keyword evidence="4" id="KW-1185">Reference proteome</keyword>
<comment type="caution">
    <text evidence="3">The sequence shown here is derived from an EMBL/GenBank/DDBJ whole genome shotgun (WGS) entry which is preliminary data.</text>
</comment>
<keyword evidence="2" id="KW-0472">Membrane</keyword>
<organism evidence="3 4">
    <name type="scientific">Iris pallida</name>
    <name type="common">Sweet iris</name>
    <dbReference type="NCBI Taxonomy" id="29817"/>
    <lineage>
        <taxon>Eukaryota</taxon>
        <taxon>Viridiplantae</taxon>
        <taxon>Streptophyta</taxon>
        <taxon>Embryophyta</taxon>
        <taxon>Tracheophyta</taxon>
        <taxon>Spermatophyta</taxon>
        <taxon>Magnoliopsida</taxon>
        <taxon>Liliopsida</taxon>
        <taxon>Asparagales</taxon>
        <taxon>Iridaceae</taxon>
        <taxon>Iridoideae</taxon>
        <taxon>Irideae</taxon>
        <taxon>Iris</taxon>
    </lineage>
</organism>
<name>A0AAX6I9D9_IRIPA</name>
<feature type="region of interest" description="Disordered" evidence="1">
    <location>
        <begin position="1"/>
        <end position="20"/>
    </location>
</feature>
<evidence type="ECO:0000313" key="3">
    <source>
        <dbReference type="EMBL" id="KAJ6849849.1"/>
    </source>
</evidence>
<reference evidence="3" key="2">
    <citation type="submission" date="2023-04" db="EMBL/GenBank/DDBJ databases">
        <authorList>
            <person name="Bruccoleri R.E."/>
            <person name="Oakeley E.J."/>
            <person name="Faust A.-M."/>
            <person name="Dessus-Babus S."/>
            <person name="Altorfer M."/>
            <person name="Burckhardt D."/>
            <person name="Oertli M."/>
            <person name="Naumann U."/>
            <person name="Petersen F."/>
            <person name="Wong J."/>
        </authorList>
    </citation>
    <scope>NUCLEOTIDE SEQUENCE</scope>
    <source>
        <strain evidence="3">GSM-AAB239-AS_SAM_17_03QT</strain>
        <tissue evidence="3">Leaf</tissue>
    </source>
</reference>
<protein>
    <submittedName>
        <fullName evidence="3">UPF0481 protein</fullName>
    </submittedName>
</protein>
<dbReference type="PANTHER" id="PTHR31170:SF25">
    <property type="entry name" value="BNAA09G04570D PROTEIN"/>
    <property type="match status" value="1"/>
</dbReference>
<evidence type="ECO:0000256" key="2">
    <source>
        <dbReference type="SAM" id="Phobius"/>
    </source>
</evidence>
<dbReference type="AlphaFoldDB" id="A0AAX6I9D9"/>
<accession>A0AAX6I9D9</accession>
<dbReference type="Pfam" id="PF03140">
    <property type="entry name" value="DUF247"/>
    <property type="match status" value="1"/>
</dbReference>
<reference evidence="3" key="1">
    <citation type="journal article" date="2023" name="GigaByte">
        <title>Genome assembly of the bearded iris, Iris pallida Lam.</title>
        <authorList>
            <person name="Bruccoleri R.E."/>
            <person name="Oakeley E.J."/>
            <person name="Faust A.M.E."/>
            <person name="Altorfer M."/>
            <person name="Dessus-Babus S."/>
            <person name="Burckhardt D."/>
            <person name="Oertli M."/>
            <person name="Naumann U."/>
            <person name="Petersen F."/>
            <person name="Wong J."/>
        </authorList>
    </citation>
    <scope>NUCLEOTIDE SEQUENCE</scope>
    <source>
        <strain evidence="3">GSM-AAB239-AS_SAM_17_03QT</strain>
    </source>
</reference>
<sequence length="575" mass="65183">MAPSKPSSSDPSARSPSPFGESEWVIHIRNSLEEEIEEEDIKTPVSIFCVPEALVSGKPEAYRPQLFALGPYHHWQPKLYDMQRHKIASARRTKSRMQGPKLEELAQLFMKREHKIRRYYHRHINHSKETIAWMMVVDACFLLEFLQNYTENNREMIRKKLTSTPSRRVETERMKMGYNMVLRDVVMLENQIPLYVLRKLMNFLCPSTESADIELSQMLSGFAKEVCPFKTMDADQSGVDDIVGHAHLLELVYHTIVPKQKLELVEEATAKDIDVDEEEEDDHEVEPKGVEFGDTSYVRSAYNWFKNMTPSLDGPLIGSVKRAVVSGPVRLLVKFPWKVVSALPVLSIAKKPIEGYFASLMKEKSEHMDQSSSHIDRPPLVEEIAIPSVADLFNSGVSFRPTAGGDVTGIAFDAKTATMRLPVVTLDVNTEVVLRNLVAYEASVVAGPLVFTRYTELMNGIVDTEEDVRILRRGGVVENRMKSDGEAAALWNGMSKSVRLTKVGFLDTVIRDVNKYYRSRWRVKAKGFMKKYVFGSWQVLTFLAAALLLFLTCVQAFCSVYSCNSHLTKISSVRA</sequence>
<dbReference type="Proteomes" id="UP001140949">
    <property type="component" value="Unassembled WGS sequence"/>
</dbReference>
<dbReference type="EMBL" id="JANAVB010003399">
    <property type="protein sequence ID" value="KAJ6849849.1"/>
    <property type="molecule type" value="Genomic_DNA"/>
</dbReference>
<feature type="compositionally biased region" description="Low complexity" evidence="1">
    <location>
        <begin position="1"/>
        <end position="18"/>
    </location>
</feature>
<evidence type="ECO:0000256" key="1">
    <source>
        <dbReference type="SAM" id="MobiDB-lite"/>
    </source>
</evidence>
<keyword evidence="2" id="KW-0812">Transmembrane</keyword>
<gene>
    <name evidence="3" type="ORF">M6B38_267155</name>
</gene>
<dbReference type="PANTHER" id="PTHR31170">
    <property type="entry name" value="BNAC04G53230D PROTEIN"/>
    <property type="match status" value="1"/>
</dbReference>
<proteinExistence type="predicted"/>
<keyword evidence="2" id="KW-1133">Transmembrane helix</keyword>
<feature type="transmembrane region" description="Helical" evidence="2">
    <location>
        <begin position="532"/>
        <end position="557"/>
    </location>
</feature>